<dbReference type="GO" id="GO:0032259">
    <property type="term" value="P:methylation"/>
    <property type="evidence" value="ECO:0007669"/>
    <property type="project" value="UniProtKB-KW"/>
</dbReference>
<name>A0A150J7K4_9EURY</name>
<comment type="caution">
    <text evidence="10">The sequence shown here is derived from an EMBL/GenBank/DDBJ whole genome shotgun (WGS) entry which is preliminary data.</text>
</comment>
<comment type="catalytic activity">
    <reaction evidence="8">
        <text>arsenic triglutathione + 3 [thioredoxin]-dithiol + 3 S-adenosyl-L-methionine = trimethylarsine + 3 [thioredoxin]-disulfide + 3 glutathione + 3 S-adenosyl-L-homocysteine + 3 H(+)</text>
        <dbReference type="Rhea" id="RHEA:69432"/>
        <dbReference type="Rhea" id="RHEA-COMP:10698"/>
        <dbReference type="Rhea" id="RHEA-COMP:10700"/>
        <dbReference type="ChEBI" id="CHEBI:15378"/>
        <dbReference type="ChEBI" id="CHEBI:27130"/>
        <dbReference type="ChEBI" id="CHEBI:29950"/>
        <dbReference type="ChEBI" id="CHEBI:50058"/>
        <dbReference type="ChEBI" id="CHEBI:57856"/>
        <dbReference type="ChEBI" id="CHEBI:57925"/>
        <dbReference type="ChEBI" id="CHEBI:59789"/>
        <dbReference type="ChEBI" id="CHEBI:183640"/>
        <dbReference type="EC" id="2.1.1.137"/>
    </reaction>
</comment>
<evidence type="ECO:0000256" key="1">
    <source>
        <dbReference type="ARBA" id="ARBA00022679"/>
    </source>
</evidence>
<dbReference type="Gene3D" id="3.40.50.150">
    <property type="entry name" value="Vaccinia Virus protein VP39"/>
    <property type="match status" value="1"/>
</dbReference>
<keyword evidence="10" id="KW-0489">Methyltransferase</keyword>
<dbReference type="GO" id="GO:0030791">
    <property type="term" value="F:arsenite methyltransferase activity"/>
    <property type="evidence" value="ECO:0007669"/>
    <property type="project" value="UniProtKB-EC"/>
</dbReference>
<gene>
    <name evidence="10" type="ORF">AMQ22_00462</name>
</gene>
<dbReference type="PANTHER" id="PTHR43675">
    <property type="entry name" value="ARSENITE METHYLTRANSFERASE"/>
    <property type="match status" value="1"/>
</dbReference>
<evidence type="ECO:0000259" key="9">
    <source>
        <dbReference type="Pfam" id="PF13847"/>
    </source>
</evidence>
<proteinExistence type="inferred from homology"/>
<dbReference type="PANTHER" id="PTHR43675:SF8">
    <property type="entry name" value="ARSENITE METHYLTRANSFERASE"/>
    <property type="match status" value="1"/>
</dbReference>
<evidence type="ECO:0000313" key="11">
    <source>
        <dbReference type="Proteomes" id="UP000075398"/>
    </source>
</evidence>
<evidence type="ECO:0000256" key="7">
    <source>
        <dbReference type="ARBA" id="ARBA00047943"/>
    </source>
</evidence>
<evidence type="ECO:0000256" key="8">
    <source>
        <dbReference type="ARBA" id="ARBA00048428"/>
    </source>
</evidence>
<reference evidence="10 11" key="1">
    <citation type="journal article" date="2016" name="ISME J.">
        <title>Chasing the elusive Euryarchaeota class WSA2: genomes reveal a uniquely fastidious methyl-reducing methanogen.</title>
        <authorList>
            <person name="Nobu M.K."/>
            <person name="Narihiro T."/>
            <person name="Kuroda K."/>
            <person name="Mei R."/>
            <person name="Liu W.T."/>
        </authorList>
    </citation>
    <scope>NUCLEOTIDE SEQUENCE [LARGE SCALE GENOMIC DNA]</scope>
    <source>
        <strain evidence="10">U1lsi0528_Bin055</strain>
    </source>
</reference>
<dbReference type="EC" id="2.1.1.137" evidence="4"/>
<dbReference type="EMBL" id="LNGC01000011">
    <property type="protein sequence ID" value="KYC53068.1"/>
    <property type="molecule type" value="Genomic_DNA"/>
</dbReference>
<evidence type="ECO:0000256" key="2">
    <source>
        <dbReference type="ARBA" id="ARBA00022691"/>
    </source>
</evidence>
<keyword evidence="2" id="KW-0949">S-adenosyl-L-methionine</keyword>
<evidence type="ECO:0000313" key="10">
    <source>
        <dbReference type="EMBL" id="KYC53068.1"/>
    </source>
</evidence>
<dbReference type="SUPFAM" id="SSF53335">
    <property type="entry name" value="S-adenosyl-L-methionine-dependent methyltransferases"/>
    <property type="match status" value="1"/>
</dbReference>
<evidence type="ECO:0000256" key="4">
    <source>
        <dbReference type="ARBA" id="ARBA00034521"/>
    </source>
</evidence>
<dbReference type="InterPro" id="IPR026669">
    <property type="entry name" value="Arsenite_MeTrfase-like"/>
</dbReference>
<dbReference type="InterPro" id="IPR025714">
    <property type="entry name" value="Methyltranfer_dom"/>
</dbReference>
<feature type="domain" description="Methyltransferase" evidence="9">
    <location>
        <begin position="70"/>
        <end position="216"/>
    </location>
</feature>
<evidence type="ECO:0000256" key="3">
    <source>
        <dbReference type="ARBA" id="ARBA00034487"/>
    </source>
</evidence>
<protein>
    <recommendedName>
        <fullName evidence="5">Arsenite methyltransferase</fullName>
        <ecNumber evidence="4">2.1.1.137</ecNumber>
    </recommendedName>
</protein>
<dbReference type="InterPro" id="IPR029063">
    <property type="entry name" value="SAM-dependent_MTases_sf"/>
</dbReference>
<dbReference type="NCBIfam" id="NF008823">
    <property type="entry name" value="PRK11873.1"/>
    <property type="match status" value="1"/>
</dbReference>
<dbReference type="AlphaFoldDB" id="A0A150J7K4"/>
<organism evidence="10 11">
    <name type="scientific">Candidatus Methanofastidiosum methylothiophilum</name>
    <dbReference type="NCBI Taxonomy" id="1705564"/>
    <lineage>
        <taxon>Archaea</taxon>
        <taxon>Methanobacteriati</taxon>
        <taxon>Methanobacteriota</taxon>
        <taxon>Stenosarchaea group</taxon>
        <taxon>Candidatus Methanofastidiosia</taxon>
        <taxon>Candidatus Methanofastidiosales</taxon>
        <taxon>Candidatus Methanofastidiosaceae</taxon>
        <taxon>Candidatus Methanofastidiosum</taxon>
    </lineage>
</organism>
<keyword evidence="1 10" id="KW-0808">Transferase</keyword>
<sequence>MRDEDIKRIVKENYSKIASSNCGCSCGCGGENNNELIAKSLGYSYTQVGNVSEANLGLGCGNPTALGEINEGETVLDLGSGAGLDCFLAADKVGEKGKVIGVDFTETMVQKATQNAIKYGYCNVEFRQGDIENLPIDEASVDVILSNCVINLVPDKAKAFEEAYRVLNKGGRMYISDIVLLQNLSDDLRKNEMLLVSCIAGAILKEDYLKLIKDTGFEISTTSSDEEISIRQYWGLPIESLSIVAKKK</sequence>
<dbReference type="CDD" id="cd02440">
    <property type="entry name" value="AdoMet_MTases"/>
    <property type="match status" value="1"/>
</dbReference>
<comment type="catalytic activity">
    <reaction evidence="7">
        <text>arsenic triglutathione + 2 [thioredoxin]-dithiol + 2 S-adenosyl-L-methionine + H2O = dimethylarsinous acid + 2 [thioredoxin]-disulfide + 3 glutathione + 2 S-adenosyl-L-homocysteine + 2 H(+)</text>
        <dbReference type="Rhea" id="RHEA:69464"/>
        <dbReference type="Rhea" id="RHEA-COMP:10698"/>
        <dbReference type="Rhea" id="RHEA-COMP:10700"/>
        <dbReference type="ChEBI" id="CHEBI:15377"/>
        <dbReference type="ChEBI" id="CHEBI:15378"/>
        <dbReference type="ChEBI" id="CHEBI:23808"/>
        <dbReference type="ChEBI" id="CHEBI:29950"/>
        <dbReference type="ChEBI" id="CHEBI:50058"/>
        <dbReference type="ChEBI" id="CHEBI:57856"/>
        <dbReference type="ChEBI" id="CHEBI:57925"/>
        <dbReference type="ChEBI" id="CHEBI:59789"/>
        <dbReference type="ChEBI" id="CHEBI:183640"/>
        <dbReference type="EC" id="2.1.1.137"/>
    </reaction>
</comment>
<evidence type="ECO:0000256" key="6">
    <source>
        <dbReference type="ARBA" id="ARBA00047941"/>
    </source>
</evidence>
<comment type="similarity">
    <text evidence="3">Belongs to the methyltransferase superfamily. Arsenite methyltransferase family.</text>
</comment>
<comment type="catalytic activity">
    <reaction evidence="6">
        <text>arsenic triglutathione + [thioredoxin]-dithiol + S-adenosyl-L-methionine + 2 H2O = methylarsonous acid + [thioredoxin]-disulfide + 3 glutathione + S-adenosyl-L-homocysteine + H(+)</text>
        <dbReference type="Rhea" id="RHEA:69460"/>
        <dbReference type="Rhea" id="RHEA-COMP:10698"/>
        <dbReference type="Rhea" id="RHEA-COMP:10700"/>
        <dbReference type="ChEBI" id="CHEBI:15377"/>
        <dbReference type="ChEBI" id="CHEBI:15378"/>
        <dbReference type="ChEBI" id="CHEBI:17826"/>
        <dbReference type="ChEBI" id="CHEBI:29950"/>
        <dbReference type="ChEBI" id="CHEBI:50058"/>
        <dbReference type="ChEBI" id="CHEBI:57856"/>
        <dbReference type="ChEBI" id="CHEBI:57925"/>
        <dbReference type="ChEBI" id="CHEBI:59789"/>
        <dbReference type="ChEBI" id="CHEBI:183640"/>
        <dbReference type="EC" id="2.1.1.137"/>
    </reaction>
</comment>
<accession>A0A150J7K4</accession>
<evidence type="ECO:0000256" key="5">
    <source>
        <dbReference type="ARBA" id="ARBA00034545"/>
    </source>
</evidence>
<dbReference type="Pfam" id="PF13847">
    <property type="entry name" value="Methyltransf_31"/>
    <property type="match status" value="1"/>
</dbReference>
<dbReference type="Proteomes" id="UP000075398">
    <property type="component" value="Unassembled WGS sequence"/>
</dbReference>